<organism evidence="1 2">
    <name type="scientific">Pleurodeles waltl</name>
    <name type="common">Iberian ribbed newt</name>
    <dbReference type="NCBI Taxonomy" id="8319"/>
    <lineage>
        <taxon>Eukaryota</taxon>
        <taxon>Metazoa</taxon>
        <taxon>Chordata</taxon>
        <taxon>Craniata</taxon>
        <taxon>Vertebrata</taxon>
        <taxon>Euteleostomi</taxon>
        <taxon>Amphibia</taxon>
        <taxon>Batrachia</taxon>
        <taxon>Caudata</taxon>
        <taxon>Salamandroidea</taxon>
        <taxon>Salamandridae</taxon>
        <taxon>Pleurodelinae</taxon>
        <taxon>Pleurodeles</taxon>
    </lineage>
</organism>
<reference evidence="1" key="1">
    <citation type="journal article" date="2022" name="bioRxiv">
        <title>Sequencing and chromosome-scale assembly of the giantPleurodeles waltlgenome.</title>
        <authorList>
            <person name="Brown T."/>
            <person name="Elewa A."/>
            <person name="Iarovenko S."/>
            <person name="Subramanian E."/>
            <person name="Araus A.J."/>
            <person name="Petzold A."/>
            <person name="Susuki M."/>
            <person name="Suzuki K.-i.T."/>
            <person name="Hayashi T."/>
            <person name="Toyoda A."/>
            <person name="Oliveira C."/>
            <person name="Osipova E."/>
            <person name="Leigh N.D."/>
            <person name="Simon A."/>
            <person name="Yun M.H."/>
        </authorList>
    </citation>
    <scope>NUCLEOTIDE SEQUENCE</scope>
    <source>
        <strain evidence="1">20211129_DDA</strain>
        <tissue evidence="1">Liver</tissue>
    </source>
</reference>
<proteinExistence type="predicted"/>
<dbReference type="EMBL" id="JANPWB010000014">
    <property type="protein sequence ID" value="KAJ1096592.1"/>
    <property type="molecule type" value="Genomic_DNA"/>
</dbReference>
<accession>A0AAV7LZE2</accession>
<protein>
    <submittedName>
        <fullName evidence="1">Uncharacterized protein</fullName>
    </submittedName>
</protein>
<keyword evidence="2" id="KW-1185">Reference proteome</keyword>
<gene>
    <name evidence="1" type="ORF">NDU88_001727</name>
</gene>
<evidence type="ECO:0000313" key="2">
    <source>
        <dbReference type="Proteomes" id="UP001066276"/>
    </source>
</evidence>
<sequence length="76" mass="8728">MDRTALIALVKYRERDPSAVVRPGCMEHRREAWEHGAWARGQWDRVLGCSPARDTYAVPGVALRADRPHTCITRRE</sequence>
<evidence type="ECO:0000313" key="1">
    <source>
        <dbReference type="EMBL" id="KAJ1096592.1"/>
    </source>
</evidence>
<dbReference type="AlphaFoldDB" id="A0AAV7LZE2"/>
<comment type="caution">
    <text evidence="1">The sequence shown here is derived from an EMBL/GenBank/DDBJ whole genome shotgun (WGS) entry which is preliminary data.</text>
</comment>
<dbReference type="Proteomes" id="UP001066276">
    <property type="component" value="Chromosome 10"/>
</dbReference>
<name>A0AAV7LZE2_PLEWA</name>